<sequence>MPHIRALPWANRQELAQLYAWIWDDPEDRESTERAVARLSTYLQSPSQPQFIPILHALLTALLLPHPAQTPTAHLTARLTLGAALTRFVNSLVDPLQTRTYARPITHIARELGLPEGLVSLRHAVTHEDLPSLDVLRRGAESAVEWLRVRVLGPAVFEPLPTEEGKQGWEGEEEFRDALARYKRLIKTYYRQRTTKGAAMASATGGWEGARELRMVMRQVEDLLVAAVEGKDDEGRERAGRTVVRVLLASEGGMIPSLRKRTKYNPAQSDALPSPTLAVLRIWTPILQLLKDKFTPPTAEDDDAEDSDESAAWAEWFITECATLTRSLLDSRESLEPSAEKGKARSTEGHEEEDYWIVPSAEDAPVQKTDKADASGEEKTTYLAALAGWLVYALTCGAALPAVEGGNKKRKRTAGEDEGTQAFTIEDPATRTRVVREVVGRVVGDAGVRVVRDAVGVYEGRSEGDVAGPRAADILAALMRVDETCREVLYALASGDSSAGEEDLDVSEMEQRITLFRKMMAARAPVAQADAGEEAVQVDGWVKLGPQSGWKECPIGYWRG</sequence>
<protein>
    <submittedName>
        <fullName evidence="1">Uncharacterized protein</fullName>
    </submittedName>
</protein>
<reference evidence="1" key="1">
    <citation type="submission" date="2023-04" db="EMBL/GenBank/DDBJ databases">
        <title>Draft Genome sequencing of Naganishia species isolated from polar environments using Oxford Nanopore Technology.</title>
        <authorList>
            <person name="Leo P."/>
            <person name="Venkateswaran K."/>
        </authorList>
    </citation>
    <scope>NUCLEOTIDE SEQUENCE</scope>
    <source>
        <strain evidence="1">MNA-CCFEE 5262</strain>
    </source>
</reference>
<gene>
    <name evidence="1" type="ORF">QFC20_003078</name>
</gene>
<organism evidence="1 2">
    <name type="scientific">Naganishia adeliensis</name>
    <dbReference type="NCBI Taxonomy" id="92952"/>
    <lineage>
        <taxon>Eukaryota</taxon>
        <taxon>Fungi</taxon>
        <taxon>Dikarya</taxon>
        <taxon>Basidiomycota</taxon>
        <taxon>Agaricomycotina</taxon>
        <taxon>Tremellomycetes</taxon>
        <taxon>Filobasidiales</taxon>
        <taxon>Filobasidiaceae</taxon>
        <taxon>Naganishia</taxon>
    </lineage>
</organism>
<dbReference type="EMBL" id="JASBWS010000026">
    <property type="protein sequence ID" value="KAJ9110004.1"/>
    <property type="molecule type" value="Genomic_DNA"/>
</dbReference>
<keyword evidence="2" id="KW-1185">Reference proteome</keyword>
<accession>A0ACC2WE17</accession>
<evidence type="ECO:0000313" key="1">
    <source>
        <dbReference type="EMBL" id="KAJ9110004.1"/>
    </source>
</evidence>
<dbReference type="Proteomes" id="UP001230649">
    <property type="component" value="Unassembled WGS sequence"/>
</dbReference>
<evidence type="ECO:0000313" key="2">
    <source>
        <dbReference type="Proteomes" id="UP001230649"/>
    </source>
</evidence>
<name>A0ACC2WE17_9TREE</name>
<proteinExistence type="predicted"/>
<comment type="caution">
    <text evidence="1">The sequence shown here is derived from an EMBL/GenBank/DDBJ whole genome shotgun (WGS) entry which is preliminary data.</text>
</comment>